<dbReference type="PANTHER" id="PTHR33885">
    <property type="entry name" value="PHAGE SHOCK PROTEIN C"/>
    <property type="match status" value="1"/>
</dbReference>
<dbReference type="Pfam" id="PF04024">
    <property type="entry name" value="PspC"/>
    <property type="match status" value="1"/>
</dbReference>
<keyword evidence="5 7" id="KW-0472">Membrane</keyword>
<dbReference type="GO" id="GO:0005886">
    <property type="term" value="C:plasma membrane"/>
    <property type="evidence" value="ECO:0007669"/>
    <property type="project" value="UniProtKB-SubCell"/>
</dbReference>
<keyword evidence="2" id="KW-1003">Cell membrane</keyword>
<evidence type="ECO:0000256" key="1">
    <source>
        <dbReference type="ARBA" id="ARBA00004162"/>
    </source>
</evidence>
<reference evidence="9" key="1">
    <citation type="submission" date="2020-11" db="EMBL/GenBank/DDBJ databases">
        <title>Nocardioides sp. CBS4Y-1, whole genome shotgun sequence.</title>
        <authorList>
            <person name="Tuo L."/>
        </authorList>
    </citation>
    <scope>NUCLEOTIDE SEQUENCE</scope>
    <source>
        <strain evidence="9">CBS4Y-1</strain>
    </source>
</reference>
<organism evidence="9 10">
    <name type="scientific">Nocardioides acrostichi</name>
    <dbReference type="NCBI Taxonomy" id="2784339"/>
    <lineage>
        <taxon>Bacteria</taxon>
        <taxon>Bacillati</taxon>
        <taxon>Actinomycetota</taxon>
        <taxon>Actinomycetes</taxon>
        <taxon>Propionibacteriales</taxon>
        <taxon>Nocardioidaceae</taxon>
        <taxon>Nocardioides</taxon>
    </lineage>
</organism>
<dbReference type="Proteomes" id="UP000656804">
    <property type="component" value="Unassembled WGS sequence"/>
</dbReference>
<evidence type="ECO:0000256" key="3">
    <source>
        <dbReference type="ARBA" id="ARBA00022692"/>
    </source>
</evidence>
<feature type="domain" description="Phage shock protein PspC N-terminal" evidence="8">
    <location>
        <begin position="14"/>
        <end position="71"/>
    </location>
</feature>
<accession>A0A930V0Q6</accession>
<evidence type="ECO:0000256" key="6">
    <source>
        <dbReference type="SAM" id="MobiDB-lite"/>
    </source>
</evidence>
<feature type="region of interest" description="Disordered" evidence="6">
    <location>
        <begin position="1"/>
        <end position="21"/>
    </location>
</feature>
<evidence type="ECO:0000313" key="10">
    <source>
        <dbReference type="Proteomes" id="UP000656804"/>
    </source>
</evidence>
<protein>
    <submittedName>
        <fullName evidence="9">PspC domain-containing protein</fullName>
    </submittedName>
</protein>
<comment type="caution">
    <text evidence="9">The sequence shown here is derived from an EMBL/GenBank/DDBJ whole genome shotgun (WGS) entry which is preliminary data.</text>
</comment>
<keyword evidence="10" id="KW-1185">Reference proteome</keyword>
<evidence type="ECO:0000259" key="8">
    <source>
        <dbReference type="Pfam" id="PF04024"/>
    </source>
</evidence>
<dbReference type="RefSeq" id="WP_194502996.1">
    <property type="nucleotide sequence ID" value="NZ_JADIVZ010000003.1"/>
</dbReference>
<evidence type="ECO:0000256" key="5">
    <source>
        <dbReference type="ARBA" id="ARBA00023136"/>
    </source>
</evidence>
<sequence>MTEAPQPCAYQQPKRLTRDPHDKMLGGVCSGAAQYLGLDPSLVRILTVVATVLGAGSLVIAYLAAWVLVPLAEASSPTG</sequence>
<keyword evidence="4 7" id="KW-1133">Transmembrane helix</keyword>
<dbReference type="EMBL" id="JADIVZ010000003">
    <property type="protein sequence ID" value="MBF4161731.1"/>
    <property type="molecule type" value="Genomic_DNA"/>
</dbReference>
<evidence type="ECO:0000256" key="7">
    <source>
        <dbReference type="SAM" id="Phobius"/>
    </source>
</evidence>
<dbReference type="InterPro" id="IPR052027">
    <property type="entry name" value="PspC"/>
</dbReference>
<name>A0A930V0Q6_9ACTN</name>
<gene>
    <name evidence="9" type="ORF">ISG29_08510</name>
</gene>
<dbReference type="PANTHER" id="PTHR33885:SF3">
    <property type="entry name" value="PHAGE SHOCK PROTEIN C"/>
    <property type="match status" value="1"/>
</dbReference>
<evidence type="ECO:0000256" key="4">
    <source>
        <dbReference type="ARBA" id="ARBA00022989"/>
    </source>
</evidence>
<evidence type="ECO:0000256" key="2">
    <source>
        <dbReference type="ARBA" id="ARBA00022475"/>
    </source>
</evidence>
<dbReference type="InterPro" id="IPR007168">
    <property type="entry name" value="Phageshock_PspC_N"/>
</dbReference>
<feature type="transmembrane region" description="Helical" evidence="7">
    <location>
        <begin position="45"/>
        <end position="69"/>
    </location>
</feature>
<proteinExistence type="predicted"/>
<dbReference type="AlphaFoldDB" id="A0A930V0Q6"/>
<comment type="subcellular location">
    <subcellularLocation>
        <location evidence="1">Cell membrane</location>
        <topology evidence="1">Single-pass membrane protein</topology>
    </subcellularLocation>
</comment>
<keyword evidence="3 7" id="KW-0812">Transmembrane</keyword>
<evidence type="ECO:0000313" key="9">
    <source>
        <dbReference type="EMBL" id="MBF4161731.1"/>
    </source>
</evidence>